<dbReference type="NCBIfam" id="NF041923">
    <property type="entry name" value="QatA"/>
    <property type="match status" value="1"/>
</dbReference>
<comment type="caution">
    <text evidence="2">The sequence shown here is derived from an EMBL/GenBank/DDBJ whole genome shotgun (WGS) entry which is preliminary data.</text>
</comment>
<accession>A0ABS5PQ05</accession>
<sequence length="645" mass="72202">MILSDNETKVDMINNRAIAKTIVELIIESKDKPISIGIHGDWGAGKSSVLEMVEDEFQGKENTECIKFNGWKHQGFEDAKIALMSAIVSELVAKRNLKSKCSDAVKKVWKNINWLNVAKGAGSFAITAATGVPPIGLLTGIIDNLKGDLADAEKVNCTIDTVGQYLKDSKVFEDTSTTKEFTEFQEAFSDLLKKSEIEKLVILIDDLDRCLPEVTIQTLEAVRLFMFSNSTAFVIAADESMIEYAVKKHFPEAYDNNLSKEFSKRYLEKLIQVPFRLPALGEIESKMYITLLLIGSKLSEDNESFNKVLETAVERMKKPWKNQGLTVGDLHEILSEGYGEVANEIAVSTQIAPILAKDTSGNPRKIKRFINMLLLRYKIAVARGFGDEIKLPILAKMMLIEYFMAEIYQDIAYETSEDGKCRPLDELEKYLKGEIETAKATASEVESIDAKQKSTESKLEKKIHLSEKCKEWSSNEPLCDWARSEPSLGGEDLRPYYFASKEKKDYFFSQIKSEKLRFIIDGLCSSAYFIASINDKIAGLTSEEAKYVFDILSQKILGQGDGSKKPDGIDGVIALVKLHKELQSELISLISSFDMEHVGVWICSGWDKCIVDEAEKQKLNAYYAILSQKGSPFVKAALNTVKKRG</sequence>
<protein>
    <recommendedName>
        <fullName evidence="1">KAP NTPase domain-containing protein</fullName>
    </recommendedName>
</protein>
<evidence type="ECO:0000313" key="2">
    <source>
        <dbReference type="EMBL" id="MBS7527126.1"/>
    </source>
</evidence>
<dbReference type="InterPro" id="IPR027417">
    <property type="entry name" value="P-loop_NTPase"/>
</dbReference>
<dbReference type="SUPFAM" id="SSF52540">
    <property type="entry name" value="P-loop containing nucleoside triphosphate hydrolases"/>
    <property type="match status" value="1"/>
</dbReference>
<dbReference type="RefSeq" id="WP_213236982.1">
    <property type="nucleotide sequence ID" value="NZ_JAHBCL010000016.1"/>
</dbReference>
<dbReference type="PANTHER" id="PTHR22674">
    <property type="entry name" value="NTPASE, KAP FAMILY P-LOOP DOMAIN-CONTAINING 1"/>
    <property type="match status" value="1"/>
</dbReference>
<gene>
    <name evidence="2" type="ORF">KHM83_10580</name>
</gene>
<dbReference type="Proteomes" id="UP000746471">
    <property type="component" value="Unassembled WGS sequence"/>
</dbReference>
<name>A0ABS5PQ05_9FIRM</name>
<dbReference type="EMBL" id="JAHBCL010000016">
    <property type="protein sequence ID" value="MBS7527126.1"/>
    <property type="molecule type" value="Genomic_DNA"/>
</dbReference>
<reference evidence="2 3" key="1">
    <citation type="submission" date="2021-05" db="EMBL/GenBank/DDBJ databases">
        <title>Fusibacter ferrireducens sp. nov., an anaerobic, sulfur- and Fe-reducing bacterium isolated from the mangrove sediment.</title>
        <authorList>
            <person name="Qiu D."/>
        </authorList>
    </citation>
    <scope>NUCLEOTIDE SEQUENCE [LARGE SCALE GENOMIC DNA]</scope>
    <source>
        <strain evidence="2 3">DSM 12116</strain>
    </source>
</reference>
<proteinExistence type="predicted"/>
<dbReference type="InterPro" id="IPR049673">
    <property type="entry name" value="QatA"/>
</dbReference>
<dbReference type="Pfam" id="PF07693">
    <property type="entry name" value="KAP_NTPase"/>
    <property type="match status" value="1"/>
</dbReference>
<organism evidence="2 3">
    <name type="scientific">Fusibacter paucivorans</name>
    <dbReference type="NCBI Taxonomy" id="76009"/>
    <lineage>
        <taxon>Bacteria</taxon>
        <taxon>Bacillati</taxon>
        <taxon>Bacillota</taxon>
        <taxon>Clostridia</taxon>
        <taxon>Eubacteriales</taxon>
        <taxon>Eubacteriales Family XII. Incertae Sedis</taxon>
        <taxon>Fusibacter</taxon>
    </lineage>
</organism>
<evidence type="ECO:0000259" key="1">
    <source>
        <dbReference type="Pfam" id="PF07693"/>
    </source>
</evidence>
<feature type="domain" description="KAP NTPase" evidence="1">
    <location>
        <begin position="16"/>
        <end position="379"/>
    </location>
</feature>
<dbReference type="InterPro" id="IPR011646">
    <property type="entry name" value="KAP_P-loop"/>
</dbReference>
<evidence type="ECO:0000313" key="3">
    <source>
        <dbReference type="Proteomes" id="UP000746471"/>
    </source>
</evidence>
<dbReference type="InterPro" id="IPR052754">
    <property type="entry name" value="NTPase_KAP_P-loop"/>
</dbReference>
<dbReference type="Gene3D" id="3.40.50.300">
    <property type="entry name" value="P-loop containing nucleotide triphosphate hydrolases"/>
    <property type="match status" value="1"/>
</dbReference>
<keyword evidence="3" id="KW-1185">Reference proteome</keyword>
<dbReference type="PANTHER" id="PTHR22674:SF6">
    <property type="entry name" value="NTPASE KAP FAMILY P-LOOP DOMAIN-CONTAINING PROTEIN 1"/>
    <property type="match status" value="1"/>
</dbReference>